<evidence type="ECO:0000313" key="2">
    <source>
        <dbReference type="EMBL" id="KIK00356.1"/>
    </source>
</evidence>
<sequence length="50" mass="5377">MTPWTQPHGSGHQMDLSPPGAQQCFNNGNQALLALSTSSKIDEYCVLSTN</sequence>
<evidence type="ECO:0000256" key="1">
    <source>
        <dbReference type="SAM" id="MobiDB-lite"/>
    </source>
</evidence>
<protein>
    <submittedName>
        <fullName evidence="2">Uncharacterized protein</fullName>
    </submittedName>
</protein>
<dbReference type="HOGENOM" id="CLU_3125282_0_0_1"/>
<name>A0A0C9X5P5_9AGAR</name>
<reference evidence="3" key="2">
    <citation type="submission" date="2015-01" db="EMBL/GenBank/DDBJ databases">
        <title>Evolutionary Origins and Diversification of the Mycorrhizal Mutualists.</title>
        <authorList>
            <consortium name="DOE Joint Genome Institute"/>
            <consortium name="Mycorrhizal Genomics Consortium"/>
            <person name="Kohler A."/>
            <person name="Kuo A."/>
            <person name="Nagy L.G."/>
            <person name="Floudas D."/>
            <person name="Copeland A."/>
            <person name="Barry K.W."/>
            <person name="Cichocki N."/>
            <person name="Veneault-Fourrey C."/>
            <person name="LaButti K."/>
            <person name="Lindquist E.A."/>
            <person name="Lipzen A."/>
            <person name="Lundell T."/>
            <person name="Morin E."/>
            <person name="Murat C."/>
            <person name="Riley R."/>
            <person name="Ohm R."/>
            <person name="Sun H."/>
            <person name="Tunlid A."/>
            <person name="Henrissat B."/>
            <person name="Grigoriev I.V."/>
            <person name="Hibbett D.S."/>
            <person name="Martin F."/>
        </authorList>
    </citation>
    <scope>NUCLEOTIDE SEQUENCE [LARGE SCALE GENOMIC DNA]</scope>
    <source>
        <strain evidence="3">LaAM-08-1</strain>
    </source>
</reference>
<gene>
    <name evidence="2" type="ORF">K443DRAFT_7714</name>
</gene>
<reference evidence="2 3" key="1">
    <citation type="submission" date="2014-04" db="EMBL/GenBank/DDBJ databases">
        <authorList>
            <consortium name="DOE Joint Genome Institute"/>
            <person name="Kuo A."/>
            <person name="Kohler A."/>
            <person name="Nagy L.G."/>
            <person name="Floudas D."/>
            <person name="Copeland A."/>
            <person name="Barry K.W."/>
            <person name="Cichocki N."/>
            <person name="Veneault-Fourrey C."/>
            <person name="LaButti K."/>
            <person name="Lindquist E.A."/>
            <person name="Lipzen A."/>
            <person name="Lundell T."/>
            <person name="Morin E."/>
            <person name="Murat C."/>
            <person name="Sun H."/>
            <person name="Tunlid A."/>
            <person name="Henrissat B."/>
            <person name="Grigoriev I.V."/>
            <person name="Hibbett D.S."/>
            <person name="Martin F."/>
            <person name="Nordberg H.P."/>
            <person name="Cantor M.N."/>
            <person name="Hua S.X."/>
        </authorList>
    </citation>
    <scope>NUCLEOTIDE SEQUENCE [LARGE SCALE GENOMIC DNA]</scope>
    <source>
        <strain evidence="2 3">LaAM-08-1</strain>
    </source>
</reference>
<feature type="region of interest" description="Disordered" evidence="1">
    <location>
        <begin position="1"/>
        <end position="23"/>
    </location>
</feature>
<keyword evidence="3" id="KW-1185">Reference proteome</keyword>
<accession>A0A0C9X5P5</accession>
<evidence type="ECO:0000313" key="3">
    <source>
        <dbReference type="Proteomes" id="UP000054477"/>
    </source>
</evidence>
<proteinExistence type="predicted"/>
<dbReference type="EMBL" id="KN838627">
    <property type="protein sequence ID" value="KIK00356.1"/>
    <property type="molecule type" value="Genomic_DNA"/>
</dbReference>
<dbReference type="Proteomes" id="UP000054477">
    <property type="component" value="Unassembled WGS sequence"/>
</dbReference>
<dbReference type="AlphaFoldDB" id="A0A0C9X5P5"/>
<organism evidence="2 3">
    <name type="scientific">Laccaria amethystina LaAM-08-1</name>
    <dbReference type="NCBI Taxonomy" id="1095629"/>
    <lineage>
        <taxon>Eukaryota</taxon>
        <taxon>Fungi</taxon>
        <taxon>Dikarya</taxon>
        <taxon>Basidiomycota</taxon>
        <taxon>Agaricomycotina</taxon>
        <taxon>Agaricomycetes</taxon>
        <taxon>Agaricomycetidae</taxon>
        <taxon>Agaricales</taxon>
        <taxon>Agaricineae</taxon>
        <taxon>Hydnangiaceae</taxon>
        <taxon>Laccaria</taxon>
    </lineage>
</organism>